<dbReference type="Pfam" id="PF16740">
    <property type="entry name" value="SKA2"/>
    <property type="match status" value="1"/>
</dbReference>
<dbReference type="GO" id="GO:0047631">
    <property type="term" value="F:ADP-ribose diphosphatase activity"/>
    <property type="evidence" value="ECO:0007669"/>
    <property type="project" value="TreeGrafter"/>
</dbReference>
<dbReference type="InterPro" id="IPR003293">
    <property type="entry name" value="Nudix_hydrolase6-like"/>
</dbReference>
<evidence type="ECO:0000256" key="3">
    <source>
        <dbReference type="SAM" id="Coils"/>
    </source>
</evidence>
<organism evidence="5 6">
    <name type="scientific">Glossina palpalis gambiensis</name>
    <dbReference type="NCBI Taxonomy" id="67801"/>
    <lineage>
        <taxon>Eukaryota</taxon>
        <taxon>Metazoa</taxon>
        <taxon>Ecdysozoa</taxon>
        <taxon>Arthropoda</taxon>
        <taxon>Hexapoda</taxon>
        <taxon>Insecta</taxon>
        <taxon>Pterygota</taxon>
        <taxon>Neoptera</taxon>
        <taxon>Endopterygota</taxon>
        <taxon>Diptera</taxon>
        <taxon>Brachycera</taxon>
        <taxon>Muscomorpha</taxon>
        <taxon>Hippoboscoidea</taxon>
        <taxon>Glossinidae</taxon>
        <taxon>Glossina</taxon>
    </lineage>
</organism>
<dbReference type="Gene3D" id="6.10.250.1380">
    <property type="match status" value="1"/>
</dbReference>
<comment type="similarity">
    <text evidence="1">Belongs to the Nudix hydrolase family.</text>
</comment>
<dbReference type="VEuPathDB" id="VectorBase:GPPI002641"/>
<dbReference type="GO" id="GO:0051287">
    <property type="term" value="F:NAD binding"/>
    <property type="evidence" value="ECO:0007669"/>
    <property type="project" value="TreeGrafter"/>
</dbReference>
<dbReference type="Pfam" id="PF18290">
    <property type="entry name" value="Nudix_hydro"/>
    <property type="match status" value="1"/>
</dbReference>
<dbReference type="InterPro" id="IPR000086">
    <property type="entry name" value="NUDIX_hydrolase_dom"/>
</dbReference>
<dbReference type="Gene3D" id="3.40.630.30">
    <property type="match status" value="1"/>
</dbReference>
<dbReference type="STRING" id="67801.A0A1B0AN50"/>
<dbReference type="GO" id="GO:0035529">
    <property type="term" value="F:NADH pyrophosphatase activity"/>
    <property type="evidence" value="ECO:0007669"/>
    <property type="project" value="TreeGrafter"/>
</dbReference>
<dbReference type="CDD" id="cd04670">
    <property type="entry name" value="NUDIX_ASFGF2_Nudt6"/>
    <property type="match status" value="1"/>
</dbReference>
<evidence type="ECO:0000313" key="6">
    <source>
        <dbReference type="Proteomes" id="UP000092460"/>
    </source>
</evidence>
<keyword evidence="3" id="KW-0175">Coiled coil</keyword>
<dbReference type="FunFam" id="3.90.79.10:FF:000015">
    <property type="entry name" value="Nudix hydrolase 8"/>
    <property type="match status" value="1"/>
</dbReference>
<reference evidence="5" key="2">
    <citation type="submission" date="2020-05" db="UniProtKB">
        <authorList>
            <consortium name="EnsemblMetazoa"/>
        </authorList>
    </citation>
    <scope>IDENTIFICATION</scope>
    <source>
        <strain evidence="5">IAEA</strain>
    </source>
</reference>
<evidence type="ECO:0000256" key="1">
    <source>
        <dbReference type="ARBA" id="ARBA00005582"/>
    </source>
</evidence>
<keyword evidence="6" id="KW-1185">Reference proteome</keyword>
<keyword evidence="2" id="KW-0378">Hydrolase</keyword>
<sequence>MSCIYCINFLKRRNCRILYNNSVNETSTTIRTLVGLSNNRRGLRKLQTILNTIQSLWSSLSLPFIPRPTSLLTIEQRLLSDFCSQRLEDVMETSNGVFKGILDRFNGITVESEHEYNAADDFPEKLKRSLDYWQRKRNRAIWFKVNEKHSNWIPALTENGFQFHHARDGYLTLVCWLPENEYKNLPPCAHTMLGVGGLVVNKECKEILVVSDRYALIPNSWKLPGGFIEPKENLVESGIREVHEETGIETEYETMVSIRHSHGGLFDTSDLYFVMALKPKNFNIKRDEREISKAKWMPFEEYLNHPNVHETNRNFLKIYLDYQKCGLCFVLQKAKHQILKKEYCLYFMKSILEESGQGEMSSEDKSYLRFRTNMTSYIDLSTVEKSMAHAGTQLCTMAHKLHQVERCLDCCNLDELDDLNMLELLESMHEVRNEYQNLRKDIQEVQQLQRDVSSTLRCQLRTMHQTYQLLKKRLELKADQH</sequence>
<evidence type="ECO:0000313" key="5">
    <source>
        <dbReference type="EnsemblMetazoa" id="GPPI002641-PA"/>
    </source>
</evidence>
<evidence type="ECO:0000256" key="2">
    <source>
        <dbReference type="ARBA" id="ARBA00022801"/>
    </source>
</evidence>
<proteinExistence type="inferred from homology"/>
<feature type="coiled-coil region" evidence="3">
    <location>
        <begin position="421"/>
        <end position="451"/>
    </location>
</feature>
<dbReference type="InterPro" id="IPR015797">
    <property type="entry name" value="NUDIX_hydrolase-like_dom_sf"/>
</dbReference>
<evidence type="ECO:0000259" key="4">
    <source>
        <dbReference type="PROSITE" id="PS51462"/>
    </source>
</evidence>
<dbReference type="PROSITE" id="PS51462">
    <property type="entry name" value="NUDIX"/>
    <property type="match status" value="1"/>
</dbReference>
<protein>
    <recommendedName>
        <fullName evidence="4">Nudix hydrolase domain-containing protein</fullName>
    </recommendedName>
</protein>
<accession>A0A1B0AN50</accession>
<dbReference type="Pfam" id="PF00293">
    <property type="entry name" value="NUDIX"/>
    <property type="match status" value="1"/>
</dbReference>
<dbReference type="SUPFAM" id="SSF55811">
    <property type="entry name" value="Nudix"/>
    <property type="match status" value="1"/>
</dbReference>
<dbReference type="PANTHER" id="PTHR13994:SF13">
    <property type="entry name" value="FI03680P"/>
    <property type="match status" value="1"/>
</dbReference>
<dbReference type="InterPro" id="IPR042091">
    <property type="entry name" value="Ska2_N"/>
</dbReference>
<dbReference type="PRINTS" id="PR01356">
    <property type="entry name" value="GFGPROTEIN"/>
</dbReference>
<dbReference type="PANTHER" id="PTHR13994">
    <property type="entry name" value="NUDIX HYDROLASE RELATED"/>
    <property type="match status" value="1"/>
</dbReference>
<feature type="domain" description="Nudix hydrolase" evidence="4">
    <location>
        <begin position="190"/>
        <end position="321"/>
    </location>
</feature>
<dbReference type="Gene3D" id="3.90.79.10">
    <property type="entry name" value="Nucleoside Triphosphate Pyrophosphohydrolase"/>
    <property type="match status" value="1"/>
</dbReference>
<dbReference type="InterPro" id="IPR040618">
    <property type="entry name" value="Pre-Nudix"/>
</dbReference>
<dbReference type="EnsemblMetazoa" id="GPPI002641-RA">
    <property type="protein sequence ID" value="GPPI002641-PA"/>
    <property type="gene ID" value="GPPI002641"/>
</dbReference>
<dbReference type="AlphaFoldDB" id="A0A1B0AN50"/>
<dbReference type="Proteomes" id="UP000092460">
    <property type="component" value="Unassembled WGS sequence"/>
</dbReference>
<dbReference type="EMBL" id="JXJN01000712">
    <property type="status" value="NOT_ANNOTATED_CDS"/>
    <property type="molecule type" value="Genomic_DNA"/>
</dbReference>
<name>A0A1B0AN50_9MUSC</name>
<reference evidence="6" key="1">
    <citation type="submission" date="2015-01" db="EMBL/GenBank/DDBJ databases">
        <authorList>
            <person name="Aksoy S."/>
            <person name="Warren W."/>
            <person name="Wilson R.K."/>
        </authorList>
    </citation>
    <scope>NUCLEOTIDE SEQUENCE [LARGE SCALE GENOMIC DNA]</scope>
    <source>
        <strain evidence="6">IAEA</strain>
    </source>
</reference>